<gene>
    <name evidence="1" type="ORF">Catovirus_2_243</name>
</gene>
<sequence>MNYDRNKSNIRNIVNNHNHNKNKENSVYGPNTVQQLINYIYSTVELSRFKYKIIEYESDLTILTKQKHLLSANFNGTNCLLVFTKIRDKYYSFMVDRKTLTYNQNQVRLDNVKIIPVNIRLDNSIYNGTIMDGIYIQNKKTNGKIFVITDVYCFNGKNLTNDDMKHKFMNVTAYLESNMRDDKNFNNFKLTINKFYEPTEITNLMNDMEKSKGFDFKGFVFYPNKSGTKLIFLNNDNNKQPINKNAQNEILPEPELSKIVEQKNNNNNNVKPRKYTYICKTNEPIYATLELRKTMSPDVYNVFCVDKEIIKNKSLLKIKKLGIALIPDRTCSLMCKNIFSSKMNGKALMRCKFCPDKNKWIPIEESKNNKIPDLLSNIEKYLELIIDSDSEEEME</sequence>
<accession>A0A1V0SC96</accession>
<proteinExistence type="predicted"/>
<protein>
    <submittedName>
        <fullName evidence="1">Uncharacterized protein</fullName>
    </submittedName>
</protein>
<name>A0A1V0SC96_9VIRU</name>
<dbReference type="EMBL" id="KY684084">
    <property type="protein sequence ID" value="ARF09294.1"/>
    <property type="molecule type" value="Genomic_DNA"/>
</dbReference>
<organism evidence="1">
    <name type="scientific">Catovirus CTV1</name>
    <dbReference type="NCBI Taxonomy" id="1977631"/>
    <lineage>
        <taxon>Viruses</taxon>
        <taxon>Varidnaviria</taxon>
        <taxon>Bamfordvirae</taxon>
        <taxon>Nucleocytoviricota</taxon>
        <taxon>Megaviricetes</taxon>
        <taxon>Imitervirales</taxon>
        <taxon>Mimiviridae</taxon>
        <taxon>Klosneuvirinae</taxon>
        <taxon>Catovirus</taxon>
    </lineage>
</organism>
<evidence type="ECO:0000313" key="1">
    <source>
        <dbReference type="EMBL" id="ARF09294.1"/>
    </source>
</evidence>
<reference evidence="1" key="1">
    <citation type="journal article" date="2017" name="Science">
        <title>Giant viruses with an expanded complement of translation system components.</title>
        <authorList>
            <person name="Schulz F."/>
            <person name="Yutin N."/>
            <person name="Ivanova N.N."/>
            <person name="Ortega D.R."/>
            <person name="Lee T.K."/>
            <person name="Vierheilig J."/>
            <person name="Daims H."/>
            <person name="Horn M."/>
            <person name="Wagner M."/>
            <person name="Jensen G.J."/>
            <person name="Kyrpides N.C."/>
            <person name="Koonin E.V."/>
            <person name="Woyke T."/>
        </authorList>
    </citation>
    <scope>NUCLEOTIDE SEQUENCE</scope>
    <source>
        <strain evidence="1">CTV1</strain>
    </source>
</reference>
<dbReference type="Gene3D" id="3.30.470.30">
    <property type="entry name" value="DNA ligase/mRNA capping enzyme"/>
    <property type="match status" value="1"/>
</dbReference>